<feature type="compositionally biased region" description="Polar residues" evidence="1">
    <location>
        <begin position="275"/>
        <end position="286"/>
    </location>
</feature>
<organism evidence="2">
    <name type="scientific">Musca domestica</name>
    <name type="common">House fly</name>
    <dbReference type="NCBI Taxonomy" id="7370"/>
    <lineage>
        <taxon>Eukaryota</taxon>
        <taxon>Metazoa</taxon>
        <taxon>Ecdysozoa</taxon>
        <taxon>Arthropoda</taxon>
        <taxon>Hexapoda</taxon>
        <taxon>Insecta</taxon>
        <taxon>Pterygota</taxon>
        <taxon>Neoptera</taxon>
        <taxon>Endopterygota</taxon>
        <taxon>Diptera</taxon>
        <taxon>Brachycera</taxon>
        <taxon>Muscomorpha</taxon>
        <taxon>Muscoidea</taxon>
        <taxon>Muscidae</taxon>
        <taxon>Musca</taxon>
    </lineage>
</organism>
<protein>
    <submittedName>
        <fullName evidence="4">Regulatory protein MIG1 isoform X2</fullName>
    </submittedName>
</protein>
<accession>A0A1I8M0G2</accession>
<name>A0A1I8M0G2_MUSDO</name>
<feature type="compositionally biased region" description="Low complexity" evidence="1">
    <location>
        <begin position="116"/>
        <end position="125"/>
    </location>
</feature>
<reference evidence="4" key="2">
    <citation type="submission" date="2025-04" db="UniProtKB">
        <authorList>
            <consortium name="RefSeq"/>
        </authorList>
    </citation>
    <scope>IDENTIFICATION</scope>
    <source>
        <strain evidence="4">Aabys</strain>
    </source>
</reference>
<feature type="compositionally biased region" description="Low complexity" evidence="1">
    <location>
        <begin position="230"/>
        <end position="241"/>
    </location>
</feature>
<evidence type="ECO:0000313" key="2">
    <source>
        <dbReference type="EnsemblMetazoa" id="MDOA000003-PA"/>
    </source>
</evidence>
<gene>
    <name evidence="2" type="primary">101896336</name>
    <name evidence="4" type="synonym">LOC101896336</name>
</gene>
<dbReference type="EnsemblMetazoa" id="MDOA000003-RA">
    <property type="protein sequence ID" value="MDOA000003-PA"/>
    <property type="gene ID" value="MDOA000003"/>
</dbReference>
<evidence type="ECO:0000256" key="1">
    <source>
        <dbReference type="SAM" id="MobiDB-lite"/>
    </source>
</evidence>
<dbReference type="AlphaFoldDB" id="A0A1I8M0G2"/>
<evidence type="ECO:0000313" key="3">
    <source>
        <dbReference type="Proteomes" id="UP001652621"/>
    </source>
</evidence>
<dbReference type="OrthoDB" id="7543230at2759"/>
<dbReference type="Proteomes" id="UP001652621">
    <property type="component" value="Unplaced"/>
</dbReference>
<sequence>MVLRSGIILPFQFRDTKKLLMIGVPEENRDLSIWDLKNVVRAAFGIYNFEFRNKKIGFNIPDELLLQYLAQRHDLTNFVIEIGQGNEENSLLKEQLLNYEPSCSQKQTCVTLPQKSSESSSNLDSPLPPGSQISSQMYVGGSGGMNVSTNMGLMSRSRSPLDAIENQSDNTSNLETEQKIRVSQVYSQNNSDTITQAIGPMIVPKCEQDDSDMMESRDLRYEREEHIMQQHHLQQQQQHHQQQQHEQHHQQQLHQQQLVQHFAGNYASHHSILASQSNSPLNSQGSPLGPAAPSQASVPGVANIQHNLTSSSHQSQYSPVMMNRFRRRGERMSKDQKELYVKFFEENPCMLTQRRNDVLLEPLWNKLANLLNSVPQGAVKNVEEWKQTFDAWRYRVFMYTRYNSKLDGAAAQNPKNYKPLTPTDQRAYAMWTSHKSTAPQDFDKMEMFSSLDESQADYDY</sequence>
<dbReference type="GeneID" id="101896336"/>
<dbReference type="VEuPathDB" id="VectorBase:MDOMA2_012014"/>
<dbReference type="RefSeq" id="XP_005181327.1">
    <property type="nucleotide sequence ID" value="XM_005181270.3"/>
</dbReference>
<dbReference type="VEuPathDB" id="VectorBase:MDOA000003"/>
<proteinExistence type="predicted"/>
<feature type="region of interest" description="Disordered" evidence="1">
    <location>
        <begin position="275"/>
        <end position="297"/>
    </location>
</feature>
<reference evidence="2" key="1">
    <citation type="submission" date="2021-01" db="UniProtKB">
        <authorList>
            <consortium name="EnsemblMetazoa"/>
        </authorList>
    </citation>
    <scope>IDENTIFICATION</scope>
    <source>
        <strain evidence="2">Aabys</strain>
    </source>
</reference>
<feature type="region of interest" description="Disordered" evidence="1">
    <location>
        <begin position="228"/>
        <end position="256"/>
    </location>
</feature>
<keyword evidence="3" id="KW-1185">Reference proteome</keyword>
<evidence type="ECO:0000313" key="4">
    <source>
        <dbReference type="RefSeq" id="XP_005181327.1"/>
    </source>
</evidence>
<feature type="region of interest" description="Disordered" evidence="1">
    <location>
        <begin position="110"/>
        <end position="135"/>
    </location>
</feature>